<dbReference type="AlphaFoldDB" id="A0A3N7HN29"/>
<organism evidence="7 8">
    <name type="scientific">Piscinibacter terrae</name>
    <dbReference type="NCBI Taxonomy" id="2496871"/>
    <lineage>
        <taxon>Bacteria</taxon>
        <taxon>Pseudomonadati</taxon>
        <taxon>Pseudomonadota</taxon>
        <taxon>Betaproteobacteria</taxon>
        <taxon>Burkholderiales</taxon>
        <taxon>Sphaerotilaceae</taxon>
        <taxon>Piscinibacter</taxon>
    </lineage>
</organism>
<dbReference type="SMART" id="SM00220">
    <property type="entry name" value="S_TKc"/>
    <property type="match status" value="1"/>
</dbReference>
<dbReference type="InterPro" id="IPR013976">
    <property type="entry name" value="HDOD"/>
</dbReference>
<dbReference type="CDD" id="cd14014">
    <property type="entry name" value="STKc_PknB_like"/>
    <property type="match status" value="1"/>
</dbReference>
<dbReference type="InterPro" id="IPR011009">
    <property type="entry name" value="Kinase-like_dom_sf"/>
</dbReference>
<dbReference type="InterPro" id="IPR008271">
    <property type="entry name" value="Ser/Thr_kinase_AS"/>
</dbReference>
<accession>A0A3N7HN29</accession>
<dbReference type="Proteomes" id="UP000267464">
    <property type="component" value="Unassembled WGS sequence"/>
</dbReference>
<dbReference type="GO" id="GO:0004674">
    <property type="term" value="F:protein serine/threonine kinase activity"/>
    <property type="evidence" value="ECO:0007669"/>
    <property type="project" value="UniProtKB-KW"/>
</dbReference>
<dbReference type="Pfam" id="PF08668">
    <property type="entry name" value="HDOD"/>
    <property type="match status" value="1"/>
</dbReference>
<evidence type="ECO:0000256" key="3">
    <source>
        <dbReference type="ARBA" id="ARBA00022777"/>
    </source>
</evidence>
<dbReference type="PROSITE" id="PS51833">
    <property type="entry name" value="HDOD"/>
    <property type="match status" value="1"/>
</dbReference>
<dbReference type="PANTHER" id="PTHR43289">
    <property type="entry name" value="MITOGEN-ACTIVATED PROTEIN KINASE KINASE KINASE 20-RELATED"/>
    <property type="match status" value="1"/>
</dbReference>
<dbReference type="InterPro" id="IPR000719">
    <property type="entry name" value="Prot_kinase_dom"/>
</dbReference>
<dbReference type="SUPFAM" id="SSF55781">
    <property type="entry name" value="GAF domain-like"/>
    <property type="match status" value="1"/>
</dbReference>
<dbReference type="Gene3D" id="1.10.510.10">
    <property type="entry name" value="Transferase(Phosphotransferase) domain 1"/>
    <property type="match status" value="1"/>
</dbReference>
<dbReference type="Gene3D" id="3.30.200.20">
    <property type="entry name" value="Phosphorylase Kinase, domain 1"/>
    <property type="match status" value="1"/>
</dbReference>
<reference evidence="7 8" key="2">
    <citation type="submission" date="2018-12" db="EMBL/GenBank/DDBJ databases">
        <title>Rhizobacter gummiphilus sp. nov., a rubber-degrading bacterium isolated from the soil of a botanical garden in Japan.</title>
        <authorList>
            <person name="Shunsuke S.S."/>
        </authorList>
    </citation>
    <scope>NUCLEOTIDE SEQUENCE [LARGE SCALE GENOMIC DNA]</scope>
    <source>
        <strain evidence="7 8">S-16</strain>
    </source>
</reference>
<dbReference type="PROSITE" id="PS50011">
    <property type="entry name" value="PROTEIN_KINASE_DOM"/>
    <property type="match status" value="1"/>
</dbReference>
<evidence type="ECO:0000256" key="2">
    <source>
        <dbReference type="ARBA" id="ARBA00022741"/>
    </source>
</evidence>
<sequence length="808" mass="87164">MAAVPATSAQSPQLGRFELRRILGKGAQATVYLGYDPRLDREVAVKLMRPAAGTDAAAVNQWMHEARAVSRLTHPHIVPVFEADMHGQQPYLVFEYVAGRTLSEHLKARGPLPAREAVQLVVGVLDALQAAHAAGVVHRDLKPSNILVDGAGRARVMDFGIAAHVKDGGNQKVVGTPGYMSPEAAHGEAPTPAMDVFSTALVLAEVLSGKPVIAERDAYRAIYRVAHEDLKLPGGLPSEVDDKLRAVLMRGMARDASQRHASAAKFRGDLQDWLDGTAGGGKAANAANGGANNNGTLEFLLRRMRHKSDFPAMSDSVVRIQRVATSEKESLGSLSNEILKDVALTNKLLRMVNTAHYQHAGGGSISTVSRAIALIGFAGIRNMALSLVLLEHMHDKSHANQLKEEFLRSLMAGSVATELCPVARESEEAFIGAMFQNLGRLLTEYYFPEEARQVRSVLADYAKSGRTYSAQTEEAASINVLGLSFEELGLGVAKSWGLPENLQRCMRTPTAEIPVKLADKPADRIRWLAQSANEITDALLRSEPGESAASIAQVAERYSKVLGVSSKVIEGAAVEARGKLAQMAQAMNIHVQPGTPASRLLHPTIDAVEKKEEEHDTLTPHTLQATITEDQSAMTPVDNAAEVMAAGIQDITNTMVETFKLNEVLRMILETMFRALGFRRVVFCLKDPRTEVLSGRFGLGDKSEQVAAAFKVSLKTPSDLFAAVCLKGADTLISDATVPTIATRLPAWYRQSVNAPAFLLLPLMIKGAPFALIYADKATPGGIELGERELSLLRTLRNQAVMAFKQAG</sequence>
<dbReference type="Pfam" id="PF00069">
    <property type="entry name" value="Pkinase"/>
    <property type="match status" value="1"/>
</dbReference>
<reference evidence="7 8" key="1">
    <citation type="submission" date="2018-08" db="EMBL/GenBank/DDBJ databases">
        <authorList>
            <person name="Khan S.A."/>
            <person name="Jeon C.O."/>
            <person name="Chun B.H."/>
            <person name="Jeong S.E."/>
        </authorList>
    </citation>
    <scope>NUCLEOTIDE SEQUENCE [LARGE SCALE GENOMIC DNA]</scope>
    <source>
        <strain evidence="7 8">S-16</strain>
    </source>
</reference>
<keyword evidence="1" id="KW-0808">Transferase</keyword>
<comment type="caution">
    <text evidence="7">The sequence shown here is derived from an EMBL/GenBank/DDBJ whole genome shotgun (WGS) entry which is preliminary data.</text>
</comment>
<dbReference type="RefSeq" id="WP_124542914.1">
    <property type="nucleotide sequence ID" value="NZ_QUSW01000008.1"/>
</dbReference>
<proteinExistence type="predicted"/>
<dbReference type="SUPFAM" id="SSF109604">
    <property type="entry name" value="HD-domain/PDEase-like"/>
    <property type="match status" value="1"/>
</dbReference>
<dbReference type="EMBL" id="QUSW01000008">
    <property type="protein sequence ID" value="RQP22071.1"/>
    <property type="molecule type" value="Genomic_DNA"/>
</dbReference>
<dbReference type="PANTHER" id="PTHR43289:SF6">
    <property type="entry name" value="SERINE_THREONINE-PROTEIN KINASE NEKL-3"/>
    <property type="match status" value="1"/>
</dbReference>
<keyword evidence="2" id="KW-0547">Nucleotide-binding</keyword>
<dbReference type="OrthoDB" id="9791419at2"/>
<dbReference type="Gene3D" id="1.10.3210.10">
    <property type="entry name" value="Hypothetical protein af1432"/>
    <property type="match status" value="1"/>
</dbReference>
<dbReference type="PROSITE" id="PS00108">
    <property type="entry name" value="PROTEIN_KINASE_ST"/>
    <property type="match status" value="1"/>
</dbReference>
<evidence type="ECO:0000259" key="6">
    <source>
        <dbReference type="PROSITE" id="PS51833"/>
    </source>
</evidence>
<dbReference type="GO" id="GO:0005524">
    <property type="term" value="F:ATP binding"/>
    <property type="evidence" value="ECO:0007669"/>
    <property type="project" value="UniProtKB-KW"/>
</dbReference>
<feature type="domain" description="Protein kinase" evidence="5">
    <location>
        <begin position="17"/>
        <end position="274"/>
    </location>
</feature>
<evidence type="ECO:0000256" key="4">
    <source>
        <dbReference type="ARBA" id="ARBA00022840"/>
    </source>
</evidence>
<keyword evidence="3 7" id="KW-0418">Kinase</keyword>
<evidence type="ECO:0000313" key="7">
    <source>
        <dbReference type="EMBL" id="RQP22071.1"/>
    </source>
</evidence>
<keyword evidence="8" id="KW-1185">Reference proteome</keyword>
<dbReference type="InterPro" id="IPR029016">
    <property type="entry name" value="GAF-like_dom_sf"/>
</dbReference>
<feature type="domain" description="HDOD" evidence="6">
    <location>
        <begin position="310"/>
        <end position="512"/>
    </location>
</feature>
<name>A0A3N7HN29_9BURK</name>
<evidence type="ECO:0000313" key="8">
    <source>
        <dbReference type="Proteomes" id="UP000267464"/>
    </source>
</evidence>
<dbReference type="SUPFAM" id="SSF56112">
    <property type="entry name" value="Protein kinase-like (PK-like)"/>
    <property type="match status" value="1"/>
</dbReference>
<protein>
    <submittedName>
        <fullName evidence="7">Serine/threonine protein kinase</fullName>
    </submittedName>
</protein>
<keyword evidence="7" id="KW-0723">Serine/threonine-protein kinase</keyword>
<evidence type="ECO:0000256" key="1">
    <source>
        <dbReference type="ARBA" id="ARBA00022679"/>
    </source>
</evidence>
<gene>
    <name evidence="7" type="ORF">DZC73_23965</name>
</gene>
<dbReference type="Gene3D" id="3.30.450.40">
    <property type="match status" value="1"/>
</dbReference>
<keyword evidence="4" id="KW-0067">ATP-binding</keyword>
<evidence type="ECO:0000259" key="5">
    <source>
        <dbReference type="PROSITE" id="PS50011"/>
    </source>
</evidence>